<dbReference type="AlphaFoldDB" id="A0A7E4VI24"/>
<accession>A0A7E4VI24</accession>
<dbReference type="Pfam" id="PF11648">
    <property type="entry name" value="RIG-I_C-RD"/>
    <property type="match status" value="1"/>
</dbReference>
<dbReference type="InterPro" id="IPR051363">
    <property type="entry name" value="RLR_Helicase"/>
</dbReference>
<evidence type="ECO:0000256" key="6">
    <source>
        <dbReference type="ARBA" id="ARBA00049390"/>
    </source>
</evidence>
<dbReference type="PANTHER" id="PTHR14074:SF16">
    <property type="entry name" value="ANTIVIRAL INNATE IMMUNE RESPONSE RECEPTOR RIG-I"/>
    <property type="match status" value="1"/>
</dbReference>
<dbReference type="GO" id="GO:0003724">
    <property type="term" value="F:RNA helicase activity"/>
    <property type="evidence" value="ECO:0007669"/>
    <property type="project" value="UniProtKB-EC"/>
</dbReference>
<dbReference type="Pfam" id="PF00271">
    <property type="entry name" value="Helicase_C"/>
    <property type="match status" value="1"/>
</dbReference>
<protein>
    <submittedName>
        <fullName evidence="12">RNA helicase</fullName>
    </submittedName>
</protein>
<feature type="domain" description="Helicase ATP-binding" evidence="8">
    <location>
        <begin position="303"/>
        <end position="479"/>
    </location>
</feature>
<evidence type="ECO:0000313" key="12">
    <source>
        <dbReference type="WBParaSite" id="Pan_g21148.t1"/>
    </source>
</evidence>
<reference evidence="11" key="1">
    <citation type="journal article" date="2013" name="Genetics">
        <title>The draft genome and transcriptome of Panagrellus redivivus are shaped by the harsh demands of a free-living lifestyle.</title>
        <authorList>
            <person name="Srinivasan J."/>
            <person name="Dillman A.R."/>
            <person name="Macchietto M.G."/>
            <person name="Heikkinen L."/>
            <person name="Lakso M."/>
            <person name="Fracchia K.M."/>
            <person name="Antoshechkin I."/>
            <person name="Mortazavi A."/>
            <person name="Wong G."/>
            <person name="Sternberg P.W."/>
        </authorList>
    </citation>
    <scope>NUCLEOTIDE SEQUENCE [LARGE SCALE GENOMIC DNA]</scope>
    <source>
        <strain evidence="11">MT8872</strain>
    </source>
</reference>
<dbReference type="GO" id="GO:0005524">
    <property type="term" value="F:ATP binding"/>
    <property type="evidence" value="ECO:0007669"/>
    <property type="project" value="UniProtKB-KW"/>
</dbReference>
<dbReference type="InterPro" id="IPR038557">
    <property type="entry name" value="RLR_C_sf"/>
</dbReference>
<dbReference type="WBParaSite" id="Pan_g21148.t1">
    <property type="protein sequence ID" value="Pan_g21148.t1"/>
    <property type="gene ID" value="Pan_g21148"/>
</dbReference>
<feature type="domain" description="RLR CTR" evidence="10">
    <location>
        <begin position="881"/>
        <end position="1012"/>
    </location>
</feature>
<dbReference type="GO" id="GO:0003676">
    <property type="term" value="F:nucleic acid binding"/>
    <property type="evidence" value="ECO:0007669"/>
    <property type="project" value="InterPro"/>
</dbReference>
<dbReference type="Gene3D" id="1.20.1320.30">
    <property type="match status" value="1"/>
</dbReference>
<keyword evidence="2" id="KW-0399">Innate immunity</keyword>
<dbReference type="GO" id="GO:0045087">
    <property type="term" value="P:innate immune response"/>
    <property type="evidence" value="ECO:0007669"/>
    <property type="project" value="UniProtKB-KW"/>
</dbReference>
<reference evidence="12" key="2">
    <citation type="submission" date="2020-10" db="UniProtKB">
        <authorList>
            <consortium name="WormBaseParasite"/>
        </authorList>
    </citation>
    <scope>IDENTIFICATION</scope>
</reference>
<dbReference type="PROSITE" id="PS51194">
    <property type="entry name" value="HELICASE_CTER"/>
    <property type="match status" value="1"/>
</dbReference>
<dbReference type="SMART" id="SM00490">
    <property type="entry name" value="HELICc"/>
    <property type="match status" value="1"/>
</dbReference>
<dbReference type="PANTHER" id="PTHR14074">
    <property type="entry name" value="HELICASE WITH DEATH DOMAIN-RELATED"/>
    <property type="match status" value="1"/>
</dbReference>
<proteinExistence type="inferred from homology"/>
<dbReference type="SMART" id="SM00487">
    <property type="entry name" value="DEXDc"/>
    <property type="match status" value="1"/>
</dbReference>
<dbReference type="Proteomes" id="UP000492821">
    <property type="component" value="Unassembled WGS sequence"/>
</dbReference>
<dbReference type="InterPro" id="IPR001650">
    <property type="entry name" value="Helicase_C-like"/>
</dbReference>
<evidence type="ECO:0000256" key="2">
    <source>
        <dbReference type="ARBA" id="ARBA00022588"/>
    </source>
</evidence>
<comment type="catalytic activity">
    <reaction evidence="6">
        <text>ATP + H2O = ADP + phosphate + H(+)</text>
        <dbReference type="Rhea" id="RHEA:13065"/>
        <dbReference type="ChEBI" id="CHEBI:15377"/>
        <dbReference type="ChEBI" id="CHEBI:15378"/>
        <dbReference type="ChEBI" id="CHEBI:30616"/>
        <dbReference type="ChEBI" id="CHEBI:43474"/>
        <dbReference type="ChEBI" id="CHEBI:456216"/>
        <dbReference type="EC" id="3.6.4.13"/>
    </reaction>
    <physiologicalReaction direction="left-to-right" evidence="6">
        <dbReference type="Rhea" id="RHEA:13066"/>
    </physiologicalReaction>
</comment>
<comment type="similarity">
    <text evidence="1">Belongs to the helicase family. RLR subfamily.</text>
</comment>
<dbReference type="InterPro" id="IPR021673">
    <property type="entry name" value="RLR_CTR"/>
</dbReference>
<dbReference type="PROSITE" id="PS51789">
    <property type="entry name" value="RLR_CTR"/>
    <property type="match status" value="1"/>
</dbReference>
<evidence type="ECO:0000256" key="7">
    <source>
        <dbReference type="SAM" id="MobiDB-lite"/>
    </source>
</evidence>
<feature type="region of interest" description="Disordered" evidence="7">
    <location>
        <begin position="1"/>
        <end position="20"/>
    </location>
</feature>
<name>A0A7E4VI24_PANRE</name>
<dbReference type="InterPro" id="IPR014001">
    <property type="entry name" value="Helicase_ATP-bd"/>
</dbReference>
<evidence type="ECO:0000313" key="11">
    <source>
        <dbReference type="Proteomes" id="UP000492821"/>
    </source>
</evidence>
<dbReference type="Gene3D" id="3.40.50.300">
    <property type="entry name" value="P-loop containing nucleotide triphosphate hydrolases"/>
    <property type="match status" value="2"/>
</dbReference>
<dbReference type="InterPro" id="IPR011545">
    <property type="entry name" value="DEAD/DEAH_box_helicase_dom"/>
</dbReference>
<evidence type="ECO:0000256" key="1">
    <source>
        <dbReference type="ARBA" id="ARBA00006866"/>
    </source>
</evidence>
<dbReference type="Gene3D" id="2.170.150.30">
    <property type="entry name" value="RIG-I-like receptor, C-terminal regulatory domain"/>
    <property type="match status" value="1"/>
</dbReference>
<sequence>MSLGDLLDPPLEATPDENEYLPQGGFPSVDALPARHVRLFAPFILEELKKNVQQPFLSEKEIAKLEKYFAIGDPNEQASRLNRLFFKLTENDKSAQRFAQFYLDNPSSSESMDKFILMQSPHIHPAAFDTYVRYVLFNKQRPNLLDSICNVGHVTSYLNYFSLSHEHDHRQLALRIQAGGPVEKKSLFGLWKDRCTVIILLIAANPKTYRPCDWIFEFLKACNMYPEGRSIAYFMDKNYVELIELYTMRKEAALSSKKAPLKDFWEGPTPTSPRPQSDYPKLPGVTGELCDNISLRKYQEELTAHAKRGISTVICAPTGSGKTVVAADIIMHHLRENVSGVRRAVMFVPTIPLVSQQAERFVRTLMPQFGVTQMSGAEKAKAGTNLASTVLQADVCVMTPQIFVNMLMSPLKTQKLFISDFTLFVIDECHHCTANHPYNVLMELVRKSAHKPQVVGLTASVGDGQSGAAILSAQVAQDHIIQLCARLNVSTIASIRDPANMEELNRHVPSPVDEIVSVPPNRNDKFAHKVAMYTDDVYHAMSRTLQALLPDIPELNKEKIELPNEPDSGNGTSKITLAYTNKVAILYDRIQHKIAKHSPERQFCLKCLDLIKKCVFALRQNSLLPASYAFEYLVDEMKHFKEFCLYSDLDRTNELGEYRDALRQLMDRFDVLTPDIQTFVHLSNKKPILDNLFRIIIDQFTNQRDSRVIVFVEMRVTCEKLMNVINEHKEIVSVLGENPARNIVSVNQSTTQFGQNIGEQQDILNMFRKGHVKILVATSVAEEGIDVADCNLVIKYNNCGSEKSYVQRKGRGRAMNSRSVLLALDSATENIEYRNMRREYLMKMCVRQLQSLGEKELRHKIDKAIHELEESASMDAERDSTIDRGLEKCAYVLKCTQCDMYICRGQDVRRISDSQFVVCDPATWIDTDIATRLIKRFGDQISTQCGDWMCKCGKKRGEVLKYGESFLPSIQADSFRIFRERNNIHELASDRKLKWKDIQKHYFSVPTIEISELRTMSTSLYDYRDAELYKKAVTNEVKGLQNACLAAQQSLNKPVIRLEEE</sequence>
<evidence type="ECO:0000256" key="3">
    <source>
        <dbReference type="ARBA" id="ARBA00022741"/>
    </source>
</evidence>
<dbReference type="SUPFAM" id="SSF52540">
    <property type="entry name" value="P-loop containing nucleoside triphosphate hydrolases"/>
    <property type="match status" value="2"/>
</dbReference>
<organism evidence="11 12">
    <name type="scientific">Panagrellus redivivus</name>
    <name type="common">Microworm</name>
    <dbReference type="NCBI Taxonomy" id="6233"/>
    <lineage>
        <taxon>Eukaryota</taxon>
        <taxon>Metazoa</taxon>
        <taxon>Ecdysozoa</taxon>
        <taxon>Nematoda</taxon>
        <taxon>Chromadorea</taxon>
        <taxon>Rhabditida</taxon>
        <taxon>Tylenchina</taxon>
        <taxon>Panagrolaimomorpha</taxon>
        <taxon>Panagrolaimoidea</taxon>
        <taxon>Panagrolaimidae</taxon>
        <taxon>Panagrellus</taxon>
    </lineage>
</organism>
<dbReference type="InterPro" id="IPR027417">
    <property type="entry name" value="P-loop_NTPase"/>
</dbReference>
<keyword evidence="5" id="KW-0391">Immunity</keyword>
<evidence type="ECO:0000256" key="4">
    <source>
        <dbReference type="ARBA" id="ARBA00022840"/>
    </source>
</evidence>
<dbReference type="Pfam" id="PF00270">
    <property type="entry name" value="DEAD"/>
    <property type="match status" value="1"/>
</dbReference>
<evidence type="ECO:0000256" key="5">
    <source>
        <dbReference type="ARBA" id="ARBA00022859"/>
    </source>
</evidence>
<keyword evidence="3" id="KW-0547">Nucleotide-binding</keyword>
<feature type="domain" description="Helicase C-terminal" evidence="9">
    <location>
        <begin position="688"/>
        <end position="869"/>
    </location>
</feature>
<dbReference type="PROSITE" id="PS51192">
    <property type="entry name" value="HELICASE_ATP_BIND_1"/>
    <property type="match status" value="1"/>
</dbReference>
<keyword evidence="4" id="KW-0067">ATP-binding</keyword>
<evidence type="ECO:0000259" key="9">
    <source>
        <dbReference type="PROSITE" id="PS51194"/>
    </source>
</evidence>
<evidence type="ECO:0000259" key="8">
    <source>
        <dbReference type="PROSITE" id="PS51192"/>
    </source>
</evidence>
<keyword evidence="11" id="KW-1185">Reference proteome</keyword>
<dbReference type="GO" id="GO:0005737">
    <property type="term" value="C:cytoplasm"/>
    <property type="evidence" value="ECO:0007669"/>
    <property type="project" value="TreeGrafter"/>
</dbReference>
<evidence type="ECO:0000259" key="10">
    <source>
        <dbReference type="PROSITE" id="PS51789"/>
    </source>
</evidence>